<dbReference type="InterPro" id="IPR025051">
    <property type="entry name" value="DUF3990"/>
</dbReference>
<comment type="caution">
    <text evidence="1">The sequence shown here is derived from an EMBL/GenBank/DDBJ whole genome shotgun (WGS) entry which is preliminary data.</text>
</comment>
<evidence type="ECO:0000313" key="2">
    <source>
        <dbReference type="Proteomes" id="UP001454489"/>
    </source>
</evidence>
<accession>A0ABV1HFN4</accession>
<proteinExistence type="predicted"/>
<dbReference type="Pfam" id="PF13151">
    <property type="entry name" value="DUF3990"/>
    <property type="match status" value="1"/>
</dbReference>
<organism evidence="1 2">
    <name type="scientific">Maccoyibacter intestinihominis</name>
    <dbReference type="NCBI Taxonomy" id="3133499"/>
    <lineage>
        <taxon>Bacteria</taxon>
        <taxon>Bacillati</taxon>
        <taxon>Bacillota</taxon>
        <taxon>Clostridia</taxon>
        <taxon>Lachnospirales</taxon>
        <taxon>Lachnospiraceae</taxon>
        <taxon>Maccoyibacter</taxon>
    </lineage>
</organism>
<dbReference type="RefSeq" id="WP_353531308.1">
    <property type="nucleotide sequence ID" value="NZ_JBBMEX010000013.1"/>
</dbReference>
<evidence type="ECO:0000313" key="1">
    <source>
        <dbReference type="EMBL" id="MEQ2558509.1"/>
    </source>
</evidence>
<gene>
    <name evidence="1" type="ORF">WMO43_11620</name>
</gene>
<name>A0ABV1HFN4_9FIRM</name>
<dbReference type="EMBL" id="JBBMEX010000013">
    <property type="protein sequence ID" value="MEQ2558509.1"/>
    <property type="molecule type" value="Genomic_DNA"/>
</dbReference>
<protein>
    <submittedName>
        <fullName evidence="1">DUF3990 domain-containing protein</fullName>
    </submittedName>
</protein>
<keyword evidence="2" id="KW-1185">Reference proteome</keyword>
<sequence>MIKVACDYNIKEDIGFILESEKINNIEFAERAKVSRTTLEGIVKKGIARDDVCEKIYAYAYNNKYRINSVKEELIKEKYRDVLFHGSKKGLSEISISDSRENCDFGKGFYLGETYNQALSFVCEKEKSCVYSFRYSLLDLKIKKFECDLEWMLAICYYRGTLGEYVSNSMVREIVNEIEKADIVIAPIADNKMFYIMAQFTEGEINADVALHSLSASKLGRQFIFKTEKALQNLVPIEKYYLSVPERKDCRKVLNERSYEIDTKLKLAKREFKTGLYIEEILK</sequence>
<reference evidence="1 2" key="1">
    <citation type="submission" date="2024-03" db="EMBL/GenBank/DDBJ databases">
        <title>Human intestinal bacterial collection.</title>
        <authorList>
            <person name="Pauvert C."/>
            <person name="Hitch T.C.A."/>
            <person name="Clavel T."/>
        </authorList>
    </citation>
    <scope>NUCLEOTIDE SEQUENCE [LARGE SCALE GENOMIC DNA]</scope>
    <source>
        <strain evidence="1 2">CLA-AA-H185</strain>
    </source>
</reference>
<dbReference type="Proteomes" id="UP001454489">
    <property type="component" value="Unassembled WGS sequence"/>
</dbReference>